<dbReference type="Gene3D" id="3.90.190.10">
    <property type="entry name" value="Protein tyrosine phosphatase superfamily"/>
    <property type="match status" value="1"/>
</dbReference>
<reference evidence="2 3" key="1">
    <citation type="submission" date="2011-02" db="EMBL/GenBank/DDBJ databases">
        <title>The Genome Sequence of Sphaeroforma arctica JP610.</title>
        <authorList>
            <consortium name="The Broad Institute Genome Sequencing Platform"/>
            <person name="Russ C."/>
            <person name="Cuomo C."/>
            <person name="Young S.K."/>
            <person name="Zeng Q."/>
            <person name="Gargeya S."/>
            <person name="Alvarado L."/>
            <person name="Berlin A."/>
            <person name="Chapman S.B."/>
            <person name="Chen Z."/>
            <person name="Freedman E."/>
            <person name="Gellesch M."/>
            <person name="Goldberg J."/>
            <person name="Griggs A."/>
            <person name="Gujja S."/>
            <person name="Heilman E."/>
            <person name="Heiman D."/>
            <person name="Howarth C."/>
            <person name="Mehta T."/>
            <person name="Neiman D."/>
            <person name="Pearson M."/>
            <person name="Roberts A."/>
            <person name="Saif S."/>
            <person name="Shea T."/>
            <person name="Shenoy N."/>
            <person name="Sisk P."/>
            <person name="Stolte C."/>
            <person name="Sykes S."/>
            <person name="White J."/>
            <person name="Yandava C."/>
            <person name="Burger G."/>
            <person name="Gray M.W."/>
            <person name="Holland P.W.H."/>
            <person name="King N."/>
            <person name="Lang F.B.F."/>
            <person name="Roger A.J."/>
            <person name="Ruiz-Trillo I."/>
            <person name="Haas B."/>
            <person name="Nusbaum C."/>
            <person name="Birren B."/>
        </authorList>
    </citation>
    <scope>NUCLEOTIDE SEQUENCE [LARGE SCALE GENOMIC DNA]</scope>
    <source>
        <strain evidence="2 3">JP610</strain>
    </source>
</reference>
<dbReference type="GO" id="GO:0004725">
    <property type="term" value="F:protein tyrosine phosphatase activity"/>
    <property type="evidence" value="ECO:0007669"/>
    <property type="project" value="InterPro"/>
</dbReference>
<dbReference type="InterPro" id="IPR029021">
    <property type="entry name" value="Prot-tyrosine_phosphatase-like"/>
</dbReference>
<protein>
    <submittedName>
        <fullName evidence="2">Protein-tyrosine phosphatase</fullName>
    </submittedName>
</protein>
<dbReference type="Pfam" id="PF00102">
    <property type="entry name" value="Y_phosphatase"/>
    <property type="match status" value="1"/>
</dbReference>
<dbReference type="OrthoDB" id="5854685at2759"/>
<evidence type="ECO:0000313" key="3">
    <source>
        <dbReference type="Proteomes" id="UP000054560"/>
    </source>
</evidence>
<dbReference type="RefSeq" id="XP_014147512.1">
    <property type="nucleotide sequence ID" value="XM_014292037.1"/>
</dbReference>
<proteinExistence type="predicted"/>
<name>A0A0L0FA57_9EUKA</name>
<evidence type="ECO:0000259" key="1">
    <source>
        <dbReference type="PROSITE" id="PS50055"/>
    </source>
</evidence>
<dbReference type="PROSITE" id="PS50055">
    <property type="entry name" value="TYR_PHOSPHATASE_PTP"/>
    <property type="match status" value="1"/>
</dbReference>
<dbReference type="AlphaFoldDB" id="A0A0L0FA57"/>
<feature type="non-terminal residue" evidence="2">
    <location>
        <position position="71"/>
    </location>
</feature>
<organism evidence="2 3">
    <name type="scientific">Sphaeroforma arctica JP610</name>
    <dbReference type="NCBI Taxonomy" id="667725"/>
    <lineage>
        <taxon>Eukaryota</taxon>
        <taxon>Ichthyosporea</taxon>
        <taxon>Ichthyophonida</taxon>
        <taxon>Sphaeroforma</taxon>
    </lineage>
</organism>
<feature type="domain" description="Tyrosine-protein phosphatase" evidence="1">
    <location>
        <begin position="1"/>
        <end position="71"/>
    </location>
</feature>
<dbReference type="SUPFAM" id="SSF52799">
    <property type="entry name" value="(Phosphotyrosine protein) phosphatases II"/>
    <property type="match status" value="1"/>
</dbReference>
<evidence type="ECO:0000313" key="2">
    <source>
        <dbReference type="EMBL" id="KNC73610.1"/>
    </source>
</evidence>
<gene>
    <name evidence="2" type="ORF">SARC_13831</name>
</gene>
<accession>A0A0L0FA57</accession>
<sequence length="71" mass="8339">MGDFWHMIYQEDTRQIVNLTNSSELSRGKTVEYWPTEFDEPMECNSLSIALIGDDEVHGFMYREFAITNTQ</sequence>
<dbReference type="Proteomes" id="UP000054560">
    <property type="component" value="Unassembled WGS sequence"/>
</dbReference>
<dbReference type="EMBL" id="KQ245392">
    <property type="protein sequence ID" value="KNC73610.1"/>
    <property type="molecule type" value="Genomic_DNA"/>
</dbReference>
<dbReference type="InterPro" id="IPR000242">
    <property type="entry name" value="PTP_cat"/>
</dbReference>
<keyword evidence="3" id="KW-1185">Reference proteome</keyword>
<dbReference type="GeneID" id="25914335"/>